<reference evidence="1 2" key="1">
    <citation type="submission" date="2019-02" db="EMBL/GenBank/DDBJ databases">
        <title>Deep-cultivation of Planctomycetes and their phenomic and genomic characterization uncovers novel biology.</title>
        <authorList>
            <person name="Wiegand S."/>
            <person name="Jogler M."/>
            <person name="Boedeker C."/>
            <person name="Pinto D."/>
            <person name="Vollmers J."/>
            <person name="Rivas-Marin E."/>
            <person name="Kohn T."/>
            <person name="Peeters S.H."/>
            <person name="Heuer A."/>
            <person name="Rast P."/>
            <person name="Oberbeckmann S."/>
            <person name="Bunk B."/>
            <person name="Jeske O."/>
            <person name="Meyerdierks A."/>
            <person name="Storesund J.E."/>
            <person name="Kallscheuer N."/>
            <person name="Luecker S."/>
            <person name="Lage O.M."/>
            <person name="Pohl T."/>
            <person name="Merkel B.J."/>
            <person name="Hornburger P."/>
            <person name="Mueller R.-W."/>
            <person name="Bruemmer F."/>
            <person name="Labrenz M."/>
            <person name="Spormann A.M."/>
            <person name="Op den Camp H."/>
            <person name="Overmann J."/>
            <person name="Amann R."/>
            <person name="Jetten M.S.M."/>
            <person name="Mascher T."/>
            <person name="Medema M.H."/>
            <person name="Devos D.P."/>
            <person name="Kaster A.-K."/>
            <person name="Ovreas L."/>
            <person name="Rohde M."/>
            <person name="Galperin M.Y."/>
            <person name="Jogler C."/>
        </authorList>
    </citation>
    <scope>NUCLEOTIDE SEQUENCE [LARGE SCALE GENOMIC DNA]</scope>
    <source>
        <strain evidence="1 2">CA12</strain>
    </source>
</reference>
<evidence type="ECO:0008006" key="3">
    <source>
        <dbReference type="Google" id="ProtNLM"/>
    </source>
</evidence>
<keyword evidence="2" id="KW-1185">Reference proteome</keyword>
<dbReference type="OrthoDB" id="215598at2"/>
<dbReference type="KEGG" id="acaf:CA12_37480"/>
<accession>A0A517PE19</accession>
<protein>
    <recommendedName>
        <fullName evidence="3">Transposase</fullName>
    </recommendedName>
</protein>
<dbReference type="AlphaFoldDB" id="A0A517PE19"/>
<gene>
    <name evidence="1" type="ORF">CA12_37480</name>
</gene>
<name>A0A517PE19_9PLAN</name>
<proteinExistence type="predicted"/>
<dbReference type="RefSeq" id="WP_145360517.1">
    <property type="nucleotide sequence ID" value="NZ_CP036265.1"/>
</dbReference>
<dbReference type="Proteomes" id="UP000318741">
    <property type="component" value="Chromosome"/>
</dbReference>
<sequence length="41" mass="4480">MPARHALSDAQWKLIPPLLPGELKDGGRPTADNRLFVDAVL</sequence>
<evidence type="ECO:0000313" key="1">
    <source>
        <dbReference type="EMBL" id="QDT17620.1"/>
    </source>
</evidence>
<organism evidence="1 2">
    <name type="scientific">Alienimonas californiensis</name>
    <dbReference type="NCBI Taxonomy" id="2527989"/>
    <lineage>
        <taxon>Bacteria</taxon>
        <taxon>Pseudomonadati</taxon>
        <taxon>Planctomycetota</taxon>
        <taxon>Planctomycetia</taxon>
        <taxon>Planctomycetales</taxon>
        <taxon>Planctomycetaceae</taxon>
        <taxon>Alienimonas</taxon>
    </lineage>
</organism>
<dbReference type="EMBL" id="CP036265">
    <property type="protein sequence ID" value="QDT17620.1"/>
    <property type="molecule type" value="Genomic_DNA"/>
</dbReference>
<evidence type="ECO:0000313" key="2">
    <source>
        <dbReference type="Proteomes" id="UP000318741"/>
    </source>
</evidence>